<dbReference type="GO" id="GO:0046872">
    <property type="term" value="F:metal ion binding"/>
    <property type="evidence" value="ECO:0007669"/>
    <property type="project" value="UniProtKB-KW"/>
</dbReference>
<keyword evidence="2" id="KW-0479">Metal-binding</keyword>
<gene>
    <name evidence="4" type="ORF">PROFUN_17159</name>
</gene>
<evidence type="ECO:0000256" key="2">
    <source>
        <dbReference type="ARBA" id="ARBA00022723"/>
    </source>
</evidence>
<name>A0A2P6MM11_9EUKA</name>
<comment type="caution">
    <text evidence="4">The sequence shown here is derived from an EMBL/GenBank/DDBJ whole genome shotgun (WGS) entry which is preliminary data.</text>
</comment>
<feature type="domain" description="DDE Tnp4" evidence="3">
    <location>
        <begin position="5"/>
        <end position="127"/>
    </location>
</feature>
<dbReference type="Pfam" id="PF13359">
    <property type="entry name" value="DDE_Tnp_4"/>
    <property type="match status" value="1"/>
</dbReference>
<protein>
    <recommendedName>
        <fullName evidence="3">DDE Tnp4 domain-containing protein</fullName>
    </recommendedName>
</protein>
<dbReference type="AlphaFoldDB" id="A0A2P6MM11"/>
<dbReference type="EMBL" id="MDYQ01000818">
    <property type="protein sequence ID" value="PRP72750.1"/>
    <property type="molecule type" value="Genomic_DNA"/>
</dbReference>
<sequence>IACSLTTGRIFWVSGPHAGSIHDLQVARNSGFYRKAYNIYRMTGLKIYGDAGYQGASWAILPFTERYGHAVSPQEERYNYAHSGRRIIVEQVFHRLKSFTILRSKYRGRDNYALHSQIFSVICAIFNMDIVGRPLRPAVRPLQTSHTQ</sequence>
<proteinExistence type="predicted"/>
<accession>A0A2P6MM11</accession>
<evidence type="ECO:0000313" key="4">
    <source>
        <dbReference type="EMBL" id="PRP72750.1"/>
    </source>
</evidence>
<dbReference type="Proteomes" id="UP000241769">
    <property type="component" value="Unassembled WGS sequence"/>
</dbReference>
<feature type="non-terminal residue" evidence="4">
    <location>
        <position position="1"/>
    </location>
</feature>
<organism evidence="4 5">
    <name type="scientific">Planoprotostelium fungivorum</name>
    <dbReference type="NCBI Taxonomy" id="1890364"/>
    <lineage>
        <taxon>Eukaryota</taxon>
        <taxon>Amoebozoa</taxon>
        <taxon>Evosea</taxon>
        <taxon>Variosea</taxon>
        <taxon>Cavosteliida</taxon>
        <taxon>Cavosteliaceae</taxon>
        <taxon>Planoprotostelium</taxon>
    </lineage>
</organism>
<evidence type="ECO:0000259" key="3">
    <source>
        <dbReference type="Pfam" id="PF13359"/>
    </source>
</evidence>
<keyword evidence="5" id="KW-1185">Reference proteome</keyword>
<dbReference type="InParanoid" id="A0A2P6MM11"/>
<evidence type="ECO:0000256" key="1">
    <source>
        <dbReference type="ARBA" id="ARBA00001968"/>
    </source>
</evidence>
<dbReference type="FunCoup" id="A0A2P6MM11">
    <property type="interactions" value="77"/>
</dbReference>
<reference evidence="4 5" key="1">
    <citation type="journal article" date="2018" name="Genome Biol. Evol.">
        <title>Multiple Roots of Fruiting Body Formation in Amoebozoa.</title>
        <authorList>
            <person name="Hillmann F."/>
            <person name="Forbes G."/>
            <person name="Novohradska S."/>
            <person name="Ferling I."/>
            <person name="Riege K."/>
            <person name="Groth M."/>
            <person name="Westermann M."/>
            <person name="Marz M."/>
            <person name="Spaller T."/>
            <person name="Winckler T."/>
            <person name="Schaap P."/>
            <person name="Glockner G."/>
        </authorList>
    </citation>
    <scope>NUCLEOTIDE SEQUENCE [LARGE SCALE GENOMIC DNA]</scope>
    <source>
        <strain evidence="4 5">Jena</strain>
    </source>
</reference>
<dbReference type="OrthoDB" id="2415966at2759"/>
<dbReference type="InterPro" id="IPR027806">
    <property type="entry name" value="HARBI1_dom"/>
</dbReference>
<comment type="cofactor">
    <cofactor evidence="1">
        <name>a divalent metal cation</name>
        <dbReference type="ChEBI" id="CHEBI:60240"/>
    </cofactor>
</comment>
<evidence type="ECO:0000313" key="5">
    <source>
        <dbReference type="Proteomes" id="UP000241769"/>
    </source>
</evidence>